<dbReference type="EMBL" id="JBBWRZ010000001">
    <property type="protein sequence ID" value="KAK8246545.1"/>
    <property type="molecule type" value="Genomic_DNA"/>
</dbReference>
<proteinExistence type="predicted"/>
<comment type="caution">
    <text evidence="4">The sequence shown here is derived from an EMBL/GenBank/DDBJ whole genome shotgun (WGS) entry which is preliminary data.</text>
</comment>
<reference evidence="4 5" key="1">
    <citation type="submission" date="2024-04" db="EMBL/GenBank/DDBJ databases">
        <title>Phyllosticta paracitricarpa is synonymous to the EU quarantine fungus P. citricarpa based on phylogenomic analyses.</title>
        <authorList>
            <consortium name="Lawrence Berkeley National Laboratory"/>
            <person name="Van Ingen-Buijs V.A."/>
            <person name="Van Westerhoven A.C."/>
            <person name="Haridas S."/>
            <person name="Skiadas P."/>
            <person name="Martin F."/>
            <person name="Groenewald J.Z."/>
            <person name="Crous P.W."/>
            <person name="Seidl M.F."/>
        </authorList>
    </citation>
    <scope>NUCLEOTIDE SEQUENCE [LARGE SCALE GENOMIC DNA]</scope>
    <source>
        <strain evidence="4 5">CBS 123374</strain>
    </source>
</reference>
<dbReference type="PROSITE" id="PS50048">
    <property type="entry name" value="ZN2_CY6_FUNGAL_2"/>
    <property type="match status" value="1"/>
</dbReference>
<feature type="compositionally biased region" description="Low complexity" evidence="2">
    <location>
        <begin position="135"/>
        <end position="152"/>
    </location>
</feature>
<feature type="compositionally biased region" description="Polar residues" evidence="2">
    <location>
        <begin position="36"/>
        <end position="52"/>
    </location>
</feature>
<dbReference type="PANTHER" id="PTHR47657">
    <property type="entry name" value="STEROL REGULATORY ELEMENT-BINDING PROTEIN ECM22"/>
    <property type="match status" value="1"/>
</dbReference>
<name>A0ABR1Z2A6_9PEZI</name>
<organism evidence="4 5">
    <name type="scientific">Phyllosticta capitalensis</name>
    <dbReference type="NCBI Taxonomy" id="121624"/>
    <lineage>
        <taxon>Eukaryota</taxon>
        <taxon>Fungi</taxon>
        <taxon>Dikarya</taxon>
        <taxon>Ascomycota</taxon>
        <taxon>Pezizomycotina</taxon>
        <taxon>Dothideomycetes</taxon>
        <taxon>Dothideomycetes incertae sedis</taxon>
        <taxon>Botryosphaeriales</taxon>
        <taxon>Phyllostictaceae</taxon>
        <taxon>Phyllosticta</taxon>
    </lineage>
</organism>
<evidence type="ECO:0000313" key="5">
    <source>
        <dbReference type="Proteomes" id="UP001492380"/>
    </source>
</evidence>
<feature type="domain" description="Zn(2)-C6 fungal-type" evidence="3">
    <location>
        <begin position="71"/>
        <end position="101"/>
    </location>
</feature>
<evidence type="ECO:0000313" key="4">
    <source>
        <dbReference type="EMBL" id="KAK8246545.1"/>
    </source>
</evidence>
<feature type="region of interest" description="Disordered" evidence="2">
    <location>
        <begin position="113"/>
        <end position="169"/>
    </location>
</feature>
<keyword evidence="1" id="KW-0539">Nucleus</keyword>
<protein>
    <recommendedName>
        <fullName evidence="3">Zn(2)-C6 fungal-type domain-containing protein</fullName>
    </recommendedName>
</protein>
<evidence type="ECO:0000256" key="1">
    <source>
        <dbReference type="ARBA" id="ARBA00023242"/>
    </source>
</evidence>
<dbReference type="InterPro" id="IPR001138">
    <property type="entry name" value="Zn2Cys6_DnaBD"/>
</dbReference>
<dbReference type="InterPro" id="IPR052400">
    <property type="entry name" value="Zn2-C6_fungal_TF"/>
</dbReference>
<dbReference type="PANTHER" id="PTHR47657:SF13">
    <property type="entry name" value="ZN(2)-C6 FUNGAL-TYPE DOMAIN-CONTAINING PROTEIN-RELATED"/>
    <property type="match status" value="1"/>
</dbReference>
<accession>A0ABR1Z2A6</accession>
<feature type="compositionally biased region" description="Polar residues" evidence="2">
    <location>
        <begin position="153"/>
        <end position="169"/>
    </location>
</feature>
<dbReference type="Pfam" id="PF00172">
    <property type="entry name" value="Zn_clus"/>
    <property type="match status" value="1"/>
</dbReference>
<dbReference type="InterPro" id="IPR036864">
    <property type="entry name" value="Zn2-C6_fun-type_DNA-bd_sf"/>
</dbReference>
<dbReference type="SUPFAM" id="SSF57701">
    <property type="entry name" value="Zn2/Cys6 DNA-binding domain"/>
    <property type="match status" value="1"/>
</dbReference>
<evidence type="ECO:0000259" key="3">
    <source>
        <dbReference type="PROSITE" id="PS50048"/>
    </source>
</evidence>
<feature type="compositionally biased region" description="Basic residues" evidence="2">
    <location>
        <begin position="60"/>
        <end position="69"/>
    </location>
</feature>
<evidence type="ECO:0000256" key="2">
    <source>
        <dbReference type="SAM" id="MobiDB-lite"/>
    </source>
</evidence>
<feature type="compositionally biased region" description="Basic residues" evidence="2">
    <location>
        <begin position="124"/>
        <end position="134"/>
    </location>
</feature>
<dbReference type="Proteomes" id="UP001492380">
    <property type="component" value="Unassembled WGS sequence"/>
</dbReference>
<dbReference type="PROSITE" id="PS00463">
    <property type="entry name" value="ZN2_CY6_FUNGAL_1"/>
    <property type="match status" value="1"/>
</dbReference>
<keyword evidence="5" id="KW-1185">Reference proteome</keyword>
<sequence>MNVVPIRLAPGSHFRFLLMLNTISIPIHVMESWDNGQRNDSPAATSDHQSGPDSVAKTLMSRRSHRKSRLGCGNCKRRRIKCDETKPECVNCTKHELRCDYVTGILGQMVVTTTPLSPSAEPPKRKRGRPRKLHPPANAFAATTPQQTPQTNVEASTPSIGDVTSPNPTEVSENDLVDLELMHYFSIHGHGNMFGSQALTHYWKTYVPRLGFKHHYVLHLVLGYAALALARFRPAQRDHYFSHSERHYEIGVRKATALLPHLNNDNAEPLYVAISIIAIYAMAKGPRPGEYLLFGEHGSAEWLPLFRGVNSIIGLAYDTISAGELAIMFKYRGVRHYQDEPRPPPEHWRERLKEFGDFVQASADPNLETYMAEFDRLNDSYIAVWGTEEERKKNPYMSSIFAWIYRTSNNFILCLQQKQPIGLLIFAYLGVLMTSLDLEHHWATNGWPQHIVAGVYSFLPHEYHPWLEWHIKCVGWTPGTSTTP</sequence>
<gene>
    <name evidence="4" type="ORF">HDK90DRAFT_13782</name>
</gene>
<dbReference type="Gene3D" id="4.10.240.10">
    <property type="entry name" value="Zn(2)-C6 fungal-type DNA-binding domain"/>
    <property type="match status" value="1"/>
</dbReference>
<dbReference type="CDD" id="cd00067">
    <property type="entry name" value="GAL4"/>
    <property type="match status" value="1"/>
</dbReference>
<feature type="region of interest" description="Disordered" evidence="2">
    <location>
        <begin position="36"/>
        <end position="69"/>
    </location>
</feature>
<dbReference type="SMART" id="SM00066">
    <property type="entry name" value="GAL4"/>
    <property type="match status" value="1"/>
</dbReference>